<dbReference type="InterPro" id="IPR000719">
    <property type="entry name" value="Prot_kinase_dom"/>
</dbReference>
<organism evidence="8 9">
    <name type="scientific">Candidatus Lachnoclostridium stercorigallinarum</name>
    <dbReference type="NCBI Taxonomy" id="2838634"/>
    <lineage>
        <taxon>Bacteria</taxon>
        <taxon>Bacillati</taxon>
        <taxon>Bacillota</taxon>
        <taxon>Clostridia</taxon>
        <taxon>Lachnospirales</taxon>
        <taxon>Lachnospiraceae</taxon>
    </lineage>
</organism>
<gene>
    <name evidence="8" type="ORF">IAA17_11510</name>
</gene>
<name>A0A9D2GKH9_9FIRM</name>
<dbReference type="SUPFAM" id="SSF56112">
    <property type="entry name" value="Protein kinase-like (PK-like)"/>
    <property type="match status" value="1"/>
</dbReference>
<dbReference type="AlphaFoldDB" id="A0A9D2GKH9"/>
<dbReference type="PANTHER" id="PTHR43289">
    <property type="entry name" value="MITOGEN-ACTIVATED PROTEIN KINASE KINASE KINASE 20-RELATED"/>
    <property type="match status" value="1"/>
</dbReference>
<dbReference type="Gene3D" id="2.60.200.20">
    <property type="match status" value="1"/>
</dbReference>
<keyword evidence="4 5" id="KW-0067">ATP-binding</keyword>
<feature type="binding site" evidence="5">
    <location>
        <position position="77"/>
    </location>
    <ligand>
        <name>ATP</name>
        <dbReference type="ChEBI" id="CHEBI:30616"/>
    </ligand>
</feature>
<dbReference type="PROSITE" id="PS00107">
    <property type="entry name" value="PROTEIN_KINASE_ATP"/>
    <property type="match status" value="1"/>
</dbReference>
<dbReference type="Proteomes" id="UP000824101">
    <property type="component" value="Unassembled WGS sequence"/>
</dbReference>
<dbReference type="GO" id="GO:0004674">
    <property type="term" value="F:protein serine/threonine kinase activity"/>
    <property type="evidence" value="ECO:0007669"/>
    <property type="project" value="TreeGrafter"/>
</dbReference>
<dbReference type="InterPro" id="IPR008984">
    <property type="entry name" value="SMAD_FHA_dom_sf"/>
</dbReference>
<dbReference type="InterPro" id="IPR011009">
    <property type="entry name" value="Kinase-like_dom_sf"/>
</dbReference>
<dbReference type="SUPFAM" id="SSF49879">
    <property type="entry name" value="SMAD/FHA domain"/>
    <property type="match status" value="1"/>
</dbReference>
<dbReference type="PROSITE" id="PS50011">
    <property type="entry name" value="PROTEIN_KINASE_DOM"/>
    <property type="match status" value="1"/>
</dbReference>
<reference evidence="8" key="2">
    <citation type="submission" date="2021-04" db="EMBL/GenBank/DDBJ databases">
        <authorList>
            <person name="Gilroy R."/>
        </authorList>
    </citation>
    <scope>NUCLEOTIDE SEQUENCE</scope>
    <source>
        <strain evidence="8">ChiBcec1-1093</strain>
    </source>
</reference>
<dbReference type="Pfam" id="PF00498">
    <property type="entry name" value="FHA"/>
    <property type="match status" value="1"/>
</dbReference>
<keyword evidence="3 8" id="KW-0418">Kinase</keyword>
<dbReference type="PROSITE" id="PS00109">
    <property type="entry name" value="PROTEIN_KINASE_TYR"/>
    <property type="match status" value="1"/>
</dbReference>
<evidence type="ECO:0000313" key="9">
    <source>
        <dbReference type="Proteomes" id="UP000824101"/>
    </source>
</evidence>
<protein>
    <submittedName>
        <fullName evidence="8">Protein kinase</fullName>
    </submittedName>
</protein>
<dbReference type="InterPro" id="IPR017441">
    <property type="entry name" value="Protein_kinase_ATP_BS"/>
</dbReference>
<accession>A0A9D2GKH9</accession>
<evidence type="ECO:0000313" key="8">
    <source>
        <dbReference type="EMBL" id="HIZ80401.1"/>
    </source>
</evidence>
<dbReference type="SMART" id="SM00240">
    <property type="entry name" value="FHA"/>
    <property type="match status" value="1"/>
</dbReference>
<feature type="domain" description="FHA" evidence="6">
    <location>
        <begin position="360"/>
        <end position="412"/>
    </location>
</feature>
<dbReference type="EMBL" id="DXBC01000184">
    <property type="protein sequence ID" value="HIZ80401.1"/>
    <property type="molecule type" value="Genomic_DNA"/>
</dbReference>
<dbReference type="PROSITE" id="PS50006">
    <property type="entry name" value="FHA_DOMAIN"/>
    <property type="match status" value="1"/>
</dbReference>
<keyword evidence="1" id="KW-0808">Transferase</keyword>
<evidence type="ECO:0000256" key="3">
    <source>
        <dbReference type="ARBA" id="ARBA00022777"/>
    </source>
</evidence>
<dbReference type="Gene3D" id="3.30.200.20">
    <property type="entry name" value="Phosphorylase Kinase, domain 1"/>
    <property type="match status" value="1"/>
</dbReference>
<evidence type="ECO:0000256" key="4">
    <source>
        <dbReference type="ARBA" id="ARBA00022840"/>
    </source>
</evidence>
<dbReference type="GO" id="GO:0005524">
    <property type="term" value="F:ATP binding"/>
    <property type="evidence" value="ECO:0007669"/>
    <property type="project" value="UniProtKB-UniRule"/>
</dbReference>
<evidence type="ECO:0000256" key="1">
    <source>
        <dbReference type="ARBA" id="ARBA00022679"/>
    </source>
</evidence>
<dbReference type="PANTHER" id="PTHR43289:SF34">
    <property type="entry name" value="SERINE_THREONINE-PROTEIN KINASE YBDM-RELATED"/>
    <property type="match status" value="1"/>
</dbReference>
<evidence type="ECO:0000259" key="6">
    <source>
        <dbReference type="PROSITE" id="PS50006"/>
    </source>
</evidence>
<evidence type="ECO:0000256" key="2">
    <source>
        <dbReference type="ARBA" id="ARBA00022741"/>
    </source>
</evidence>
<reference evidence="8" key="1">
    <citation type="journal article" date="2021" name="PeerJ">
        <title>Extensive microbial diversity within the chicken gut microbiome revealed by metagenomics and culture.</title>
        <authorList>
            <person name="Gilroy R."/>
            <person name="Ravi A."/>
            <person name="Getino M."/>
            <person name="Pursley I."/>
            <person name="Horton D.L."/>
            <person name="Alikhan N.F."/>
            <person name="Baker D."/>
            <person name="Gharbi K."/>
            <person name="Hall N."/>
            <person name="Watson M."/>
            <person name="Adriaenssens E.M."/>
            <person name="Foster-Nyarko E."/>
            <person name="Jarju S."/>
            <person name="Secka A."/>
            <person name="Antonio M."/>
            <person name="Oren A."/>
            <person name="Chaudhuri R.R."/>
            <person name="La Ragione R."/>
            <person name="Hildebrand F."/>
            <person name="Pallen M.J."/>
        </authorList>
    </citation>
    <scope>NUCLEOTIDE SEQUENCE</scope>
    <source>
        <strain evidence="8">ChiBcec1-1093</strain>
    </source>
</reference>
<dbReference type="InterPro" id="IPR008266">
    <property type="entry name" value="Tyr_kinase_AS"/>
</dbReference>
<dbReference type="CDD" id="cd14014">
    <property type="entry name" value="STKc_PknB_like"/>
    <property type="match status" value="1"/>
</dbReference>
<evidence type="ECO:0000259" key="7">
    <source>
        <dbReference type="PROSITE" id="PS50011"/>
    </source>
</evidence>
<proteinExistence type="predicted"/>
<dbReference type="Pfam" id="PF00069">
    <property type="entry name" value="Pkinase"/>
    <property type="match status" value="1"/>
</dbReference>
<dbReference type="Gene3D" id="1.10.510.10">
    <property type="entry name" value="Transferase(Phosphotransferase) domain 1"/>
    <property type="match status" value="1"/>
</dbReference>
<sequence length="452" mass="49747">MRYEKAICPNCFDTDYAQGECAKCGYRESYDQRSARALRAGTILKGRYIIGKVLGEGGFGITYKACDVEGGGLCAVKEYAPSGASERQADGLTLRTAAGRDPAFYEKGLKRFLEEAQVLHRLGDVPNVVRIFDSFQENHTAYFAMELLDGANLNQIVQAARGVLPFHEITAIIVQVGMALAQIHEQAGIFHRDISPENIYVTKDGKVKLIDFGNAKEMVREGNQEFSVVLKPSFAPPEQHSSKMAQGPYTDVYALAGTYYFALTGVRLPSAVERLTGETYIPLKQLNLGIPPVVSDAVDRALILDCRQRTQTMKEFIEGITADGTASAPLREQPKQVPYLEVTAGEMTGVVWQIPSNVELKVGRSVARCNIAVTGHPDVSKEHLCLYYDDEKGLFYIRDISRYGTYINGIRLDQGTVFAARPPVSIALASQACVLKADVEQADGEKSRRGRR</sequence>
<feature type="domain" description="Protein kinase" evidence="7">
    <location>
        <begin position="48"/>
        <end position="340"/>
    </location>
</feature>
<comment type="caution">
    <text evidence="8">The sequence shown here is derived from an EMBL/GenBank/DDBJ whole genome shotgun (WGS) entry which is preliminary data.</text>
</comment>
<keyword evidence="2 5" id="KW-0547">Nucleotide-binding</keyword>
<evidence type="ECO:0000256" key="5">
    <source>
        <dbReference type="PROSITE-ProRule" id="PRU10141"/>
    </source>
</evidence>
<dbReference type="InterPro" id="IPR000253">
    <property type="entry name" value="FHA_dom"/>
</dbReference>